<reference key="1">
    <citation type="submission" date="2009-08" db="EMBL/GenBank/DDBJ databases">
        <title>The genome sequence of Spirochaeta thermophila DSM6192.</title>
        <authorList>
            <person name="Angelov A."/>
            <person name="Mientus M."/>
            <person name="Wittenberg S."/>
            <person name="Lehmann R."/>
            <person name="Liesegang H."/>
            <person name="Daniel R."/>
            <person name="Liebl W."/>
        </authorList>
    </citation>
    <scope>NUCLEOTIDE SEQUENCE</scope>
    <source>
        <strain>DSM 6192</strain>
    </source>
</reference>
<sequence length="104" mass="11909">MRQEKDQDRRRSASAAVAMKYTPELPAPFVIAKGRGKTADLILDLAREHRIPVVEHRIAREGYDLFLPGTYVPEDLYEVVATIFAFVYSIEKRSVRRDESDSDP</sequence>
<evidence type="ECO:0008006" key="4">
    <source>
        <dbReference type="Google" id="ProtNLM"/>
    </source>
</evidence>
<accession>E0RSL7</accession>
<dbReference type="InterPro" id="IPR006135">
    <property type="entry name" value="T3SS_substrate_exporter"/>
</dbReference>
<dbReference type="PaxDb" id="665571-STHERM_c10590"/>
<dbReference type="InterPro" id="IPR029025">
    <property type="entry name" value="T3SS_substrate_exporter_C"/>
</dbReference>
<proteinExistence type="inferred from homology"/>
<dbReference type="Proteomes" id="UP000001296">
    <property type="component" value="Chromosome"/>
</dbReference>
<evidence type="ECO:0000313" key="3">
    <source>
        <dbReference type="Proteomes" id="UP000001296"/>
    </source>
</evidence>
<comment type="similarity">
    <text evidence="1">Belongs to the type III secretion exporter family.</text>
</comment>
<gene>
    <name evidence="2" type="ordered locus">STHERM_c10590</name>
</gene>
<dbReference type="EMBL" id="CP001698">
    <property type="protein sequence ID" value="ADN02004.1"/>
    <property type="molecule type" value="Genomic_DNA"/>
</dbReference>
<dbReference type="GO" id="GO:0009306">
    <property type="term" value="P:protein secretion"/>
    <property type="evidence" value="ECO:0007669"/>
    <property type="project" value="InterPro"/>
</dbReference>
<dbReference type="AlphaFoldDB" id="E0RSL7"/>
<organism evidence="2 3">
    <name type="scientific">Winmispira thermophila (strain ATCC 49972 / DSM 6192 / RI 19.B1)</name>
    <name type="common">Spirochaeta thermophila</name>
    <dbReference type="NCBI Taxonomy" id="665571"/>
    <lineage>
        <taxon>Bacteria</taxon>
        <taxon>Pseudomonadati</taxon>
        <taxon>Spirochaetota</taxon>
        <taxon>Spirochaetia</taxon>
        <taxon>Winmispirales</taxon>
        <taxon>Winmispiraceae</taxon>
        <taxon>Winmispira</taxon>
    </lineage>
</organism>
<evidence type="ECO:0000313" key="2">
    <source>
        <dbReference type="EMBL" id="ADN02004.1"/>
    </source>
</evidence>
<dbReference type="PANTHER" id="PTHR30531:SF12">
    <property type="entry name" value="FLAGELLAR BIOSYNTHETIC PROTEIN FLHB"/>
    <property type="match status" value="1"/>
</dbReference>
<dbReference type="Pfam" id="PF01312">
    <property type="entry name" value="Bac_export_2"/>
    <property type="match status" value="1"/>
</dbReference>
<dbReference type="SUPFAM" id="SSF160544">
    <property type="entry name" value="EscU C-terminal domain-like"/>
    <property type="match status" value="1"/>
</dbReference>
<dbReference type="PANTHER" id="PTHR30531">
    <property type="entry name" value="FLAGELLAR BIOSYNTHETIC PROTEIN FLHB"/>
    <property type="match status" value="1"/>
</dbReference>
<dbReference type="RefSeq" id="WP_013313845.1">
    <property type="nucleotide sequence ID" value="NC_014484.1"/>
</dbReference>
<protein>
    <recommendedName>
        <fullName evidence="4">Type III secretion exporter</fullName>
    </recommendedName>
</protein>
<reference evidence="2 3" key="2">
    <citation type="journal article" date="2010" name="J. Bacteriol.">
        <title>Genome sequence of the polysaccharide-degrading, thermophilic anaerobe Spirochaeta thermophila DSM 6192.</title>
        <authorList>
            <person name="Angelov A."/>
            <person name="Liebl S."/>
            <person name="Ballschmiter M."/>
            <person name="Bomeke M."/>
            <person name="Lehmann R."/>
            <person name="Liesegang H."/>
            <person name="Daniel R."/>
            <person name="Liebl W."/>
        </authorList>
    </citation>
    <scope>NUCLEOTIDE SEQUENCE [LARGE SCALE GENOMIC DNA]</scope>
    <source>
        <strain evidence="3">ATCC 49972 / DSM 6192 / RI 19.B1</strain>
    </source>
</reference>
<dbReference type="Gene3D" id="3.40.1690.10">
    <property type="entry name" value="secretion proteins EscU"/>
    <property type="match status" value="1"/>
</dbReference>
<name>E0RSL7_WINT6</name>
<dbReference type="KEGG" id="sta:STHERM_c10590"/>
<dbReference type="HOGENOM" id="CLU_041013_4_2_12"/>
<dbReference type="eggNOG" id="COG2257">
    <property type="taxonomic scope" value="Bacteria"/>
</dbReference>
<evidence type="ECO:0000256" key="1">
    <source>
        <dbReference type="ARBA" id="ARBA00010690"/>
    </source>
</evidence>
<dbReference type="GO" id="GO:0005886">
    <property type="term" value="C:plasma membrane"/>
    <property type="evidence" value="ECO:0007669"/>
    <property type="project" value="TreeGrafter"/>
</dbReference>